<proteinExistence type="predicted"/>
<protein>
    <submittedName>
        <fullName evidence="1">SEC-C domain-containing protein</fullName>
    </submittedName>
</protein>
<dbReference type="Proteomes" id="UP000784880">
    <property type="component" value="Unassembled WGS sequence"/>
</dbReference>
<evidence type="ECO:0000313" key="1">
    <source>
        <dbReference type="EMBL" id="MBU9713632.1"/>
    </source>
</evidence>
<keyword evidence="2" id="KW-1185">Reference proteome</keyword>
<gene>
    <name evidence="1" type="ORF">KS419_18035</name>
</gene>
<comment type="caution">
    <text evidence="1">The sequence shown here is derived from an EMBL/GenBank/DDBJ whole genome shotgun (WGS) entry which is preliminary data.</text>
</comment>
<evidence type="ECO:0000313" key="2">
    <source>
        <dbReference type="Proteomes" id="UP000784880"/>
    </source>
</evidence>
<accession>A0ABS6JLB0</accession>
<sequence>MIKIGRNDACPCGSGKKYKKCCLNKIQENVLLNVEDQQDFNELLPKLFEYSKQFDGELQAIYQRYSSTYEKLKTGDSKAFSKLLFHWLLFNKPLTEDDKSILEKFVEEHSDNYSETVSTTLNKWLELTPQILSVLKVEKGGVVLIDWLTESIHYPEHTELTSQLTEDDLLVGYLYPTPTGVALGSDAVLIPDSLRHHVVVEVDRLFEEFHEGVKDPYFFVEHFHAFLSILAHVSIVDLPSVGFEKIPEQAFAVIDELYNNIELEDYSYDLILLAMEKWYHFASEQAPRIQKVGTYAAAIEYWIANHQHQWTKQTFKQLSEKYGVSPSTISARFKELNSVFSDVTERVPHG</sequence>
<name>A0ABS6JLB0_9BACI</name>
<reference evidence="1 2" key="1">
    <citation type="submission" date="2021-06" db="EMBL/GenBank/DDBJ databases">
        <title>Bacillus sp. RD4P76, an endophyte from a halophyte.</title>
        <authorList>
            <person name="Sun J.-Q."/>
        </authorList>
    </citation>
    <scope>NUCLEOTIDE SEQUENCE [LARGE SCALE GENOMIC DNA]</scope>
    <source>
        <strain evidence="1 2">CGMCC 1.15917</strain>
    </source>
</reference>
<dbReference type="InterPro" id="IPR004027">
    <property type="entry name" value="SEC_C_motif"/>
</dbReference>
<dbReference type="RefSeq" id="WP_217067782.1">
    <property type="nucleotide sequence ID" value="NZ_JAHQCS010000145.1"/>
</dbReference>
<organism evidence="1 2">
    <name type="scientific">Evansella tamaricis</name>
    <dbReference type="NCBI Taxonomy" id="2069301"/>
    <lineage>
        <taxon>Bacteria</taxon>
        <taxon>Bacillati</taxon>
        <taxon>Bacillota</taxon>
        <taxon>Bacilli</taxon>
        <taxon>Bacillales</taxon>
        <taxon>Bacillaceae</taxon>
        <taxon>Evansella</taxon>
    </lineage>
</organism>
<dbReference type="Pfam" id="PF02810">
    <property type="entry name" value="SEC-C"/>
    <property type="match status" value="1"/>
</dbReference>
<dbReference type="EMBL" id="JAHQCS010000145">
    <property type="protein sequence ID" value="MBU9713632.1"/>
    <property type="molecule type" value="Genomic_DNA"/>
</dbReference>